<sequence length="333" mass="38229">MYKEEEVEGKKTRKYLVGSENVLVFLREKMLPLVYDALPAVHATHWVAQYTINFLRSLATQTEREAQLRVELLARCVKLLGRTESFSAILLSIQSKSEEYDAFTLLRDSAQEHLSFLLDTIDEGLRAVLSCRFPHRRQRLALIERGIKAKLQRSLLFMNELDYNWAPNVKFHAEWKEAFLSRIFHRIHEDIAARFVYCTMGFIDQALYEKVKNFNTGKTQGTEVIRARLVEHEKTVEKLTFQQIGMTIKGSASIVVGLQLCLGARFILNQCTAAFDEVWGFPMHEDAEGPSDETVSKAVNVISKQAKQKANPTQTNSTRVKSTFFLTQEEEDE</sequence>
<proteinExistence type="predicted"/>
<evidence type="ECO:0000313" key="2">
    <source>
        <dbReference type="EMBL" id="CAD2214889.1"/>
    </source>
</evidence>
<evidence type="ECO:0000313" key="3">
    <source>
        <dbReference type="Proteomes" id="UP000515908"/>
    </source>
</evidence>
<dbReference type="VEuPathDB" id="TriTrypDB:ADEAN_000234200"/>
<protein>
    <submittedName>
        <fullName evidence="2">Uncharacterized protein</fullName>
    </submittedName>
</protein>
<feature type="compositionally biased region" description="Polar residues" evidence="1">
    <location>
        <begin position="306"/>
        <end position="326"/>
    </location>
</feature>
<dbReference type="Proteomes" id="UP000515908">
    <property type="component" value="Chromosome 04"/>
</dbReference>
<dbReference type="EMBL" id="LR877148">
    <property type="protein sequence ID" value="CAD2214889.1"/>
    <property type="molecule type" value="Genomic_DNA"/>
</dbReference>
<feature type="region of interest" description="Disordered" evidence="1">
    <location>
        <begin position="306"/>
        <end position="333"/>
    </location>
</feature>
<dbReference type="AlphaFoldDB" id="A0A7G2C5L8"/>
<reference evidence="2 3" key="1">
    <citation type="submission" date="2020-08" db="EMBL/GenBank/DDBJ databases">
        <authorList>
            <person name="Newling K."/>
            <person name="Davey J."/>
            <person name="Forrester S."/>
        </authorList>
    </citation>
    <scope>NUCLEOTIDE SEQUENCE [LARGE SCALE GENOMIC DNA]</scope>
    <source>
        <strain evidence="3">Crithidia deanei Carvalho (ATCC PRA-265)</strain>
    </source>
</reference>
<name>A0A7G2C5L8_9TRYP</name>
<keyword evidence="3" id="KW-1185">Reference proteome</keyword>
<gene>
    <name evidence="2" type="ORF">ADEAN_000234200</name>
</gene>
<accession>A0A7G2C5L8</accession>
<evidence type="ECO:0000256" key="1">
    <source>
        <dbReference type="SAM" id="MobiDB-lite"/>
    </source>
</evidence>
<organism evidence="2 3">
    <name type="scientific">Angomonas deanei</name>
    <dbReference type="NCBI Taxonomy" id="59799"/>
    <lineage>
        <taxon>Eukaryota</taxon>
        <taxon>Discoba</taxon>
        <taxon>Euglenozoa</taxon>
        <taxon>Kinetoplastea</taxon>
        <taxon>Metakinetoplastina</taxon>
        <taxon>Trypanosomatida</taxon>
        <taxon>Trypanosomatidae</taxon>
        <taxon>Strigomonadinae</taxon>
        <taxon>Angomonas</taxon>
    </lineage>
</organism>